<gene>
    <name evidence="2" type="ORF">NIES2135_49270</name>
</gene>
<evidence type="ECO:0000256" key="1">
    <source>
        <dbReference type="ARBA" id="ARBA00005651"/>
    </source>
</evidence>
<dbReference type="Pfam" id="PF03683">
    <property type="entry name" value="UPF0175"/>
    <property type="match status" value="1"/>
</dbReference>
<protein>
    <submittedName>
        <fullName evidence="2">Uncharacterized protein</fullName>
    </submittedName>
</protein>
<comment type="similarity">
    <text evidence="1">Belongs to the UPF0175 family.</text>
</comment>
<name>A0A1Z4JMR5_LEPBY</name>
<proteinExistence type="inferred from homology"/>
<dbReference type="AlphaFoldDB" id="A0A1Z4JMR5"/>
<dbReference type="InterPro" id="IPR052264">
    <property type="entry name" value="UPF0175_domain"/>
</dbReference>
<reference evidence="2 3" key="1">
    <citation type="submission" date="2017-06" db="EMBL/GenBank/DDBJ databases">
        <title>Genome sequencing of cyanobaciteial culture collection at National Institute for Environmental Studies (NIES).</title>
        <authorList>
            <person name="Hirose Y."/>
            <person name="Shimura Y."/>
            <person name="Fujisawa T."/>
            <person name="Nakamura Y."/>
            <person name="Kawachi M."/>
        </authorList>
    </citation>
    <scope>NUCLEOTIDE SEQUENCE [LARGE SCALE GENOMIC DNA]</scope>
    <source>
        <strain evidence="2 3">NIES-2135</strain>
    </source>
</reference>
<keyword evidence="3" id="KW-1185">Reference proteome</keyword>
<evidence type="ECO:0000313" key="2">
    <source>
        <dbReference type="EMBL" id="BAY58054.1"/>
    </source>
</evidence>
<dbReference type="InterPro" id="IPR005368">
    <property type="entry name" value="UPF0175"/>
</dbReference>
<evidence type="ECO:0000313" key="3">
    <source>
        <dbReference type="Proteomes" id="UP000217895"/>
    </source>
</evidence>
<dbReference type="Proteomes" id="UP000217895">
    <property type="component" value="Chromosome"/>
</dbReference>
<dbReference type="PANTHER" id="PTHR37525">
    <property type="entry name" value="UPF0175 PROTEIN SSL1255"/>
    <property type="match status" value="1"/>
</dbReference>
<accession>A0A1Z4JMR5</accession>
<organism evidence="2 3">
    <name type="scientific">Leptolyngbya boryana NIES-2135</name>
    <dbReference type="NCBI Taxonomy" id="1973484"/>
    <lineage>
        <taxon>Bacteria</taxon>
        <taxon>Bacillati</taxon>
        <taxon>Cyanobacteriota</taxon>
        <taxon>Cyanophyceae</taxon>
        <taxon>Leptolyngbyales</taxon>
        <taxon>Leptolyngbyaceae</taxon>
        <taxon>Leptolyngbya group</taxon>
        <taxon>Leptolyngbya</taxon>
    </lineage>
</organism>
<sequence>MQITIDIPDSLHLSEAELRSELAIALFQQDRVSLGSASKIAGMHIMDFQKLIGDRGICIHYDVEEFQQDVQHLQERGWL</sequence>
<dbReference type="PANTHER" id="PTHR37525:SF1">
    <property type="entry name" value="UPF0175 PROTEIN SSL1255"/>
    <property type="match status" value="1"/>
</dbReference>
<dbReference type="EMBL" id="AP018203">
    <property type="protein sequence ID" value="BAY58054.1"/>
    <property type="molecule type" value="Genomic_DNA"/>
</dbReference>